<comment type="similarity">
    <text evidence="1 2">Belongs to the BioY family.</text>
</comment>
<dbReference type="PANTHER" id="PTHR34295:SF1">
    <property type="entry name" value="BIOTIN TRANSPORTER BIOY"/>
    <property type="match status" value="1"/>
</dbReference>
<feature type="transmembrane region" description="Helical" evidence="3">
    <location>
        <begin position="133"/>
        <end position="152"/>
    </location>
</feature>
<protein>
    <recommendedName>
        <fullName evidence="2">Biotin transporter</fullName>
    </recommendedName>
</protein>
<feature type="transmembrane region" description="Helical" evidence="3">
    <location>
        <begin position="50"/>
        <end position="68"/>
    </location>
</feature>
<accession>A0A101FJ07</accession>
<evidence type="ECO:0000256" key="2">
    <source>
        <dbReference type="PIRNR" id="PIRNR016661"/>
    </source>
</evidence>
<dbReference type="InterPro" id="IPR003784">
    <property type="entry name" value="BioY"/>
</dbReference>
<keyword evidence="2" id="KW-0813">Transport</keyword>
<keyword evidence="3" id="KW-0812">Transmembrane</keyword>
<dbReference type="Gene3D" id="1.10.1760.20">
    <property type="match status" value="1"/>
</dbReference>
<comment type="caution">
    <text evidence="4">The sequence shown here is derived from an EMBL/GenBank/DDBJ whole genome shotgun (WGS) entry which is preliminary data.</text>
</comment>
<dbReference type="Pfam" id="PF02632">
    <property type="entry name" value="BioY"/>
    <property type="match status" value="1"/>
</dbReference>
<name>A0A101FJ07_9BACT</name>
<gene>
    <name evidence="4" type="ORF">DCE01_03960</name>
</gene>
<proteinExistence type="inferred from homology"/>
<dbReference type="PIRSF" id="PIRSF016661">
    <property type="entry name" value="BioY"/>
    <property type="match status" value="1"/>
</dbReference>
<evidence type="ECO:0000313" key="5">
    <source>
        <dbReference type="Proteomes" id="UP000257240"/>
    </source>
</evidence>
<keyword evidence="2 3" id="KW-0472">Membrane</keyword>
<dbReference type="PANTHER" id="PTHR34295">
    <property type="entry name" value="BIOTIN TRANSPORTER BIOY"/>
    <property type="match status" value="1"/>
</dbReference>
<sequence>MKRTLEMLVLSLEVSKQSNIKVEIFWGLVGALLIGICSNLKFYLPFSPVPVTFQTFGVFMTALLFSPVRCGLANFFYLFLGGLGLPWFAGLTGGFLTFLGPTGGYLLGFLPAALMVSLIYYRFQWAKSFSGLVLLLTLANFGVIHLLGLVWLGWVLKISDLKVLLSIGSLPFIYGDLLKIFLVVSILKFGLKKF</sequence>
<feature type="transmembrane region" description="Helical" evidence="3">
    <location>
        <begin position="172"/>
        <end position="191"/>
    </location>
</feature>
<organism evidence="4 5">
    <name type="scientific">Thermodesulfobacterium commune</name>
    <dbReference type="NCBI Taxonomy" id="1741"/>
    <lineage>
        <taxon>Bacteria</taxon>
        <taxon>Pseudomonadati</taxon>
        <taxon>Thermodesulfobacteriota</taxon>
        <taxon>Thermodesulfobacteria</taxon>
        <taxon>Thermodesulfobacteriales</taxon>
        <taxon>Thermodesulfobacteriaceae</taxon>
        <taxon>Thermodesulfobacterium</taxon>
    </lineage>
</organism>
<feature type="transmembrane region" description="Helical" evidence="3">
    <location>
        <begin position="75"/>
        <end position="98"/>
    </location>
</feature>
<dbReference type="EMBL" id="DLVE01000054">
    <property type="protein sequence ID" value="HAA83921.1"/>
    <property type="molecule type" value="Genomic_DNA"/>
</dbReference>
<evidence type="ECO:0000313" key="4">
    <source>
        <dbReference type="EMBL" id="HAA83921.1"/>
    </source>
</evidence>
<keyword evidence="3" id="KW-1133">Transmembrane helix</keyword>
<dbReference type="Proteomes" id="UP000257240">
    <property type="component" value="Unassembled WGS sequence"/>
</dbReference>
<feature type="transmembrane region" description="Helical" evidence="3">
    <location>
        <begin position="24"/>
        <end position="44"/>
    </location>
</feature>
<dbReference type="AlphaFoldDB" id="A0A101FJ07"/>
<comment type="subcellular location">
    <subcellularLocation>
        <location evidence="2">Cell membrane</location>
        <topology evidence="2">Multi-pass membrane protein</topology>
    </subcellularLocation>
</comment>
<evidence type="ECO:0000256" key="1">
    <source>
        <dbReference type="ARBA" id="ARBA00010692"/>
    </source>
</evidence>
<dbReference type="GO" id="GO:0005886">
    <property type="term" value="C:plasma membrane"/>
    <property type="evidence" value="ECO:0007669"/>
    <property type="project" value="UniProtKB-SubCell"/>
</dbReference>
<dbReference type="RefSeq" id="WP_051754455.1">
    <property type="nucleotide sequence ID" value="NZ_DAINLL010000003.1"/>
</dbReference>
<reference evidence="4 5" key="1">
    <citation type="journal article" date="2018" name="Nat. Biotechnol.">
        <title>A standardized bacterial taxonomy based on genome phylogeny substantially revises the tree of life.</title>
        <authorList>
            <person name="Parks D.H."/>
            <person name="Chuvochina M."/>
            <person name="Waite D.W."/>
            <person name="Rinke C."/>
            <person name="Skarshewski A."/>
            <person name="Chaumeil P.A."/>
            <person name="Hugenholtz P."/>
        </authorList>
    </citation>
    <scope>NUCLEOTIDE SEQUENCE [LARGE SCALE GENOMIC DNA]</scope>
    <source>
        <strain evidence="4">UBA12529</strain>
    </source>
</reference>
<dbReference type="GO" id="GO:0015225">
    <property type="term" value="F:biotin transmembrane transporter activity"/>
    <property type="evidence" value="ECO:0007669"/>
    <property type="project" value="UniProtKB-UniRule"/>
</dbReference>
<evidence type="ECO:0000256" key="3">
    <source>
        <dbReference type="SAM" id="Phobius"/>
    </source>
</evidence>
<feature type="transmembrane region" description="Helical" evidence="3">
    <location>
        <begin position="104"/>
        <end position="121"/>
    </location>
</feature>
<keyword evidence="2" id="KW-1003">Cell membrane</keyword>